<proteinExistence type="predicted"/>
<name>A0AAJ0HK31_9PEZI</name>
<evidence type="ECO:0000313" key="1">
    <source>
        <dbReference type="EMBL" id="KAK3353817.1"/>
    </source>
</evidence>
<protein>
    <submittedName>
        <fullName evidence="1">Uncharacterized protein</fullName>
    </submittedName>
</protein>
<comment type="caution">
    <text evidence="1">The sequence shown here is derived from an EMBL/GenBank/DDBJ whole genome shotgun (WGS) entry which is preliminary data.</text>
</comment>
<reference evidence="1" key="1">
    <citation type="journal article" date="2023" name="Mol. Phylogenet. Evol.">
        <title>Genome-scale phylogeny and comparative genomics of the fungal order Sordariales.</title>
        <authorList>
            <person name="Hensen N."/>
            <person name="Bonometti L."/>
            <person name="Westerberg I."/>
            <person name="Brannstrom I.O."/>
            <person name="Guillou S."/>
            <person name="Cros-Aarteil S."/>
            <person name="Calhoun S."/>
            <person name="Haridas S."/>
            <person name="Kuo A."/>
            <person name="Mondo S."/>
            <person name="Pangilinan J."/>
            <person name="Riley R."/>
            <person name="LaButti K."/>
            <person name="Andreopoulos B."/>
            <person name="Lipzen A."/>
            <person name="Chen C."/>
            <person name="Yan M."/>
            <person name="Daum C."/>
            <person name="Ng V."/>
            <person name="Clum A."/>
            <person name="Steindorff A."/>
            <person name="Ohm R.A."/>
            <person name="Martin F."/>
            <person name="Silar P."/>
            <person name="Natvig D.O."/>
            <person name="Lalanne C."/>
            <person name="Gautier V."/>
            <person name="Ament-Velasquez S.L."/>
            <person name="Kruys A."/>
            <person name="Hutchinson M.I."/>
            <person name="Powell A.J."/>
            <person name="Barry K."/>
            <person name="Miller A.N."/>
            <person name="Grigoriev I.V."/>
            <person name="Debuchy R."/>
            <person name="Gladieux P."/>
            <person name="Hiltunen Thoren M."/>
            <person name="Johannesson H."/>
        </authorList>
    </citation>
    <scope>NUCLEOTIDE SEQUENCE</scope>
    <source>
        <strain evidence="1">CBS 955.72</strain>
    </source>
</reference>
<dbReference type="EMBL" id="JAUIQD010000004">
    <property type="protein sequence ID" value="KAK3353817.1"/>
    <property type="molecule type" value="Genomic_DNA"/>
</dbReference>
<evidence type="ECO:0000313" key="2">
    <source>
        <dbReference type="Proteomes" id="UP001275084"/>
    </source>
</evidence>
<keyword evidence="2" id="KW-1185">Reference proteome</keyword>
<dbReference type="AlphaFoldDB" id="A0AAJ0HK31"/>
<dbReference type="Proteomes" id="UP001275084">
    <property type="component" value="Unassembled WGS sequence"/>
</dbReference>
<accession>A0AAJ0HK31</accession>
<organism evidence="1 2">
    <name type="scientific">Lasiosphaeria hispida</name>
    <dbReference type="NCBI Taxonomy" id="260671"/>
    <lineage>
        <taxon>Eukaryota</taxon>
        <taxon>Fungi</taxon>
        <taxon>Dikarya</taxon>
        <taxon>Ascomycota</taxon>
        <taxon>Pezizomycotina</taxon>
        <taxon>Sordariomycetes</taxon>
        <taxon>Sordariomycetidae</taxon>
        <taxon>Sordariales</taxon>
        <taxon>Lasiosphaeriaceae</taxon>
        <taxon>Lasiosphaeria</taxon>
    </lineage>
</organism>
<reference evidence="1" key="2">
    <citation type="submission" date="2023-06" db="EMBL/GenBank/DDBJ databases">
        <authorList>
            <consortium name="Lawrence Berkeley National Laboratory"/>
            <person name="Haridas S."/>
            <person name="Hensen N."/>
            <person name="Bonometti L."/>
            <person name="Westerberg I."/>
            <person name="Brannstrom I.O."/>
            <person name="Guillou S."/>
            <person name="Cros-Aarteil S."/>
            <person name="Calhoun S."/>
            <person name="Kuo A."/>
            <person name="Mondo S."/>
            <person name="Pangilinan J."/>
            <person name="Riley R."/>
            <person name="Labutti K."/>
            <person name="Andreopoulos B."/>
            <person name="Lipzen A."/>
            <person name="Chen C."/>
            <person name="Yanf M."/>
            <person name="Daum C."/>
            <person name="Ng V."/>
            <person name="Clum A."/>
            <person name="Steindorff A."/>
            <person name="Ohm R."/>
            <person name="Martin F."/>
            <person name="Silar P."/>
            <person name="Natvig D."/>
            <person name="Lalanne C."/>
            <person name="Gautier V."/>
            <person name="Ament-Velasquez S.L."/>
            <person name="Kruys A."/>
            <person name="Hutchinson M.I."/>
            <person name="Powell A.J."/>
            <person name="Barry K."/>
            <person name="Miller A.N."/>
            <person name="Grigoriev I.V."/>
            <person name="Debuchy R."/>
            <person name="Gladieux P."/>
            <person name="Thoren M.H."/>
            <person name="Johannesson H."/>
        </authorList>
    </citation>
    <scope>NUCLEOTIDE SEQUENCE</scope>
    <source>
        <strain evidence="1">CBS 955.72</strain>
    </source>
</reference>
<gene>
    <name evidence="1" type="ORF">B0T25DRAFT_581508</name>
</gene>
<sequence>MEMEPEDFKDICNKSVPVYVLPTIHCETVRLVAVVLHNYIYRRWFRPYRSELSHFRFICKSLASLNQHICDKVQDLRQEYTERAADYQKNGRSSIWEPTSTTSWTTIVMSSSISSEPCSSLCIEDGLSAPITFAPIADKIENHLGDSGNAVKTTLATAIDFVMGLEAREAAAFGLRPDPAVLARADPQIFRFGKHEIPHIPSTQFVSDKNARKWGRCEGDSKDYDTRIMPHYEQQEFRWFHNRASQNTGTP</sequence>